<organism evidence="2 3">
    <name type="scientific">candidate division MSBL1 archaeon SCGC-AAA382A20</name>
    <dbReference type="NCBI Taxonomy" id="1698280"/>
    <lineage>
        <taxon>Archaea</taxon>
        <taxon>Methanobacteriati</taxon>
        <taxon>Methanobacteriota</taxon>
        <taxon>candidate division MSBL1</taxon>
    </lineage>
</organism>
<name>A0A133VH94_9EURY</name>
<comment type="caution">
    <text evidence="2">The sequence shown here is derived from an EMBL/GenBank/DDBJ whole genome shotgun (WGS) entry which is preliminary data.</text>
</comment>
<evidence type="ECO:0000313" key="3">
    <source>
        <dbReference type="Proteomes" id="UP000070263"/>
    </source>
</evidence>
<proteinExistence type="predicted"/>
<dbReference type="EMBL" id="LHYE01000077">
    <property type="protein sequence ID" value="KXB05809.1"/>
    <property type="molecule type" value="Genomic_DNA"/>
</dbReference>
<keyword evidence="3" id="KW-1185">Reference proteome</keyword>
<accession>A0A133VH94</accession>
<gene>
    <name evidence="2" type="ORF">AKJ51_04735</name>
</gene>
<protein>
    <submittedName>
        <fullName evidence="2">Uncharacterized protein</fullName>
    </submittedName>
</protein>
<feature type="compositionally biased region" description="Acidic residues" evidence="1">
    <location>
        <begin position="10"/>
        <end position="21"/>
    </location>
</feature>
<sequence>MVEIFPSEIGDPEDGDDDEESNSWWPKNLSEEKKEIRNAIGLVVEDLKAHEEIKYLPDDKNKALKVLARVFLKPDKTVYGNENGFDSRRFPDIDESLGMLVLQKELQVNPVRKPQDTLNSSPFSVNVDTEDFGFFDRHDGYGFRITVSYTLHNESGKFIGRRTGKTDLYPTYFRAAIAAVDVARDIKEDWFSTGAGE</sequence>
<dbReference type="AlphaFoldDB" id="A0A133VH94"/>
<evidence type="ECO:0000256" key="1">
    <source>
        <dbReference type="SAM" id="MobiDB-lite"/>
    </source>
</evidence>
<dbReference type="Proteomes" id="UP000070263">
    <property type="component" value="Unassembled WGS sequence"/>
</dbReference>
<evidence type="ECO:0000313" key="2">
    <source>
        <dbReference type="EMBL" id="KXB05809.1"/>
    </source>
</evidence>
<reference evidence="2 3" key="1">
    <citation type="journal article" date="2016" name="Sci. Rep.">
        <title>Metabolic traits of an uncultured archaeal lineage -MSBL1- from brine pools of the Red Sea.</title>
        <authorList>
            <person name="Mwirichia R."/>
            <person name="Alam I."/>
            <person name="Rashid M."/>
            <person name="Vinu M."/>
            <person name="Ba-Alawi W."/>
            <person name="Anthony Kamau A."/>
            <person name="Kamanda Ngugi D."/>
            <person name="Goker M."/>
            <person name="Klenk H.P."/>
            <person name="Bajic V."/>
            <person name="Stingl U."/>
        </authorList>
    </citation>
    <scope>NUCLEOTIDE SEQUENCE [LARGE SCALE GENOMIC DNA]</scope>
    <source>
        <strain evidence="2">SCGC-AAA382A20</strain>
    </source>
</reference>
<feature type="region of interest" description="Disordered" evidence="1">
    <location>
        <begin position="1"/>
        <end position="27"/>
    </location>
</feature>